<evidence type="ECO:0000256" key="7">
    <source>
        <dbReference type="ARBA" id="ARBA00023242"/>
    </source>
</evidence>
<dbReference type="CDD" id="cd05491">
    <property type="entry name" value="Bromo_TBP7_like"/>
    <property type="match status" value="1"/>
</dbReference>
<dbReference type="Pfam" id="PF17862">
    <property type="entry name" value="AAA_lid_3"/>
    <property type="match status" value="1"/>
</dbReference>
<evidence type="ECO:0000313" key="12">
    <source>
        <dbReference type="Proteomes" id="UP000019384"/>
    </source>
</evidence>
<dbReference type="PANTHER" id="PTHR23069">
    <property type="entry name" value="AAA DOMAIN-CONTAINING"/>
    <property type="match status" value="1"/>
</dbReference>
<feature type="compositionally biased region" description="Acidic residues" evidence="9">
    <location>
        <begin position="180"/>
        <end position="210"/>
    </location>
</feature>
<dbReference type="GO" id="GO:0005829">
    <property type="term" value="C:cytosol"/>
    <property type="evidence" value="ECO:0007669"/>
    <property type="project" value="EnsemblFungi"/>
</dbReference>
<dbReference type="Proteomes" id="UP000019384">
    <property type="component" value="Unassembled WGS sequence"/>
</dbReference>
<dbReference type="FunFam" id="3.40.50.300:FF:001218">
    <property type="entry name" value="AAA family ATPase, putative"/>
    <property type="match status" value="1"/>
</dbReference>
<dbReference type="InterPro" id="IPR003959">
    <property type="entry name" value="ATPase_AAA_core"/>
</dbReference>
<feature type="region of interest" description="Disordered" evidence="9">
    <location>
        <begin position="1"/>
        <end position="219"/>
    </location>
</feature>
<protein>
    <recommendedName>
        <fullName evidence="10">Bromo domain-containing protein</fullName>
    </recommendedName>
</protein>
<dbReference type="GO" id="GO:0006334">
    <property type="term" value="P:nucleosome assembly"/>
    <property type="evidence" value="ECO:0007669"/>
    <property type="project" value="TreeGrafter"/>
</dbReference>
<dbReference type="GO" id="GO:0042393">
    <property type="term" value="F:histone binding"/>
    <property type="evidence" value="ECO:0007669"/>
    <property type="project" value="EnsemblFungi"/>
</dbReference>
<dbReference type="HOGENOM" id="CLU_000536_6_0_1"/>
<dbReference type="PANTHER" id="PTHR23069:SF0">
    <property type="entry name" value="TAT-BINDING HOMOLOG 7"/>
    <property type="match status" value="1"/>
</dbReference>
<dbReference type="Pfam" id="PF00004">
    <property type="entry name" value="AAA"/>
    <property type="match status" value="1"/>
</dbReference>
<keyword evidence="3" id="KW-0547">Nucleotide-binding</keyword>
<accession>W6MPY9</accession>
<dbReference type="GO" id="GO:0045944">
    <property type="term" value="P:positive regulation of transcription by RNA polymerase II"/>
    <property type="evidence" value="ECO:0007669"/>
    <property type="project" value="EnsemblFungi"/>
</dbReference>
<dbReference type="EMBL" id="HG793128">
    <property type="protein sequence ID" value="CDK27282.1"/>
    <property type="molecule type" value="Genomic_DNA"/>
</dbReference>
<dbReference type="GO" id="GO:0140674">
    <property type="term" value="F:ATP-dependent histone chaperone activity"/>
    <property type="evidence" value="ECO:0007669"/>
    <property type="project" value="EnsemblFungi"/>
</dbReference>
<dbReference type="InterPro" id="IPR001487">
    <property type="entry name" value="Bromodomain"/>
</dbReference>
<dbReference type="RefSeq" id="XP_022459278.1">
    <property type="nucleotide sequence ID" value="XM_022601657.1"/>
</dbReference>
<dbReference type="GO" id="GO:0000122">
    <property type="term" value="P:negative regulation of transcription by RNA polymerase II"/>
    <property type="evidence" value="ECO:0007669"/>
    <property type="project" value="EnsemblFungi"/>
</dbReference>
<dbReference type="Gene3D" id="3.40.50.300">
    <property type="entry name" value="P-loop containing nucleotide triphosphate hydrolases"/>
    <property type="match status" value="1"/>
</dbReference>
<dbReference type="AlphaFoldDB" id="W6MPY9"/>
<reference evidence="11" key="1">
    <citation type="submission" date="2013-12" db="EMBL/GenBank/DDBJ databases">
        <authorList>
            <person name="Genoscope - CEA"/>
        </authorList>
    </citation>
    <scope>NUCLEOTIDE SEQUENCE</scope>
    <source>
        <strain evidence="11">CBS 1993</strain>
    </source>
</reference>
<dbReference type="SUPFAM" id="SSF52540">
    <property type="entry name" value="P-loop containing nucleoside triphosphate hydrolases"/>
    <property type="match status" value="2"/>
</dbReference>
<keyword evidence="12" id="KW-1185">Reference proteome</keyword>
<dbReference type="OrthoDB" id="5421at2759"/>
<evidence type="ECO:0000313" key="11">
    <source>
        <dbReference type="EMBL" id="CDK27282.1"/>
    </source>
</evidence>
<dbReference type="InterPro" id="IPR036427">
    <property type="entry name" value="Bromodomain-like_sf"/>
</dbReference>
<dbReference type="SUPFAM" id="SSF47370">
    <property type="entry name" value="Bromodomain"/>
    <property type="match status" value="1"/>
</dbReference>
<dbReference type="GO" id="GO:2000219">
    <property type="term" value="P:positive regulation of invasive growth in response to glucose limitation"/>
    <property type="evidence" value="ECO:0007669"/>
    <property type="project" value="EnsemblFungi"/>
</dbReference>
<dbReference type="GO" id="GO:0005634">
    <property type="term" value="C:nucleus"/>
    <property type="evidence" value="ECO:0007669"/>
    <property type="project" value="UniProtKB-SubCell"/>
</dbReference>
<dbReference type="GeneID" id="34520666"/>
<name>W6MPY9_9ASCO</name>
<dbReference type="STRING" id="1382522.W6MPY9"/>
<feature type="compositionally biased region" description="Acidic residues" evidence="9">
    <location>
        <begin position="139"/>
        <end position="150"/>
    </location>
</feature>
<evidence type="ECO:0000256" key="1">
    <source>
        <dbReference type="ARBA" id="ARBA00004123"/>
    </source>
</evidence>
<dbReference type="GO" id="GO:0005524">
    <property type="term" value="F:ATP binding"/>
    <property type="evidence" value="ECO:0007669"/>
    <property type="project" value="UniProtKB-KW"/>
</dbReference>
<dbReference type="InterPro" id="IPR041569">
    <property type="entry name" value="AAA_lid_3"/>
</dbReference>
<dbReference type="GO" id="GO:0045815">
    <property type="term" value="P:transcription initiation-coupled chromatin remodeling"/>
    <property type="evidence" value="ECO:0007669"/>
    <property type="project" value="TreeGrafter"/>
</dbReference>
<keyword evidence="6 8" id="KW-0103">Bromodomain</keyword>
<feature type="domain" description="Bromo" evidence="10">
    <location>
        <begin position="961"/>
        <end position="1003"/>
    </location>
</feature>
<sequence length="1179" mass="132976">MGSGKSSRFKKADFAKREGTPDSDDVAAHRRKKPKINYNEDSMFGELDDEVDEDDDEAGLDGVVKLDSGVESPDDDGSPRRSRRSRNGSAKAEEDEYVEGDDDDPEPDQEGSEYSFESDDSEARAERRRNRIPSFVVKDDEDNDDEDDEYRFDRQRSHKRSQKRGRSGRRGRPRTKVRDDEEDSEEEEEEEEPLTLADELNDLQDSEPDSPIETRKIQLRQRKEVNYTLPPPITSEAQLELAAAPVPSPSRRRANGNSGALRRLFPTSGPFGGGDVASVFGQNIPGLGAAATVGNVDSSDSDDEELFKAVTPGNARGFAPIGVQKKKKNTLADTDPLGIDTNIDFSAVGGLENYVDQLKEMVMIPLLYPELYQRFDKTPPRGVLFHGPPGTGKTLMARALAASCSTGNQKITFFMRKGADCLSKWVGEAERNLRLLFEEAKNQQPSIIFFDEIDGLAPVRSSKQEQIHASIVSTLLALMDGIDNRGQIIVIGATNRPDSVDPALRRPGRFDREFYFPLPDMDARKKILTIQTRKWESPPKPEFIEKLSMLTKGYGGADLRALTVEASLNAIQRTYPQIYESQEKLKLDINKINVTARDFMRALDKIIPSSARSSSSSSSPLPKPLEPLLSRSLGHILSKLDRLIPRDKQPTQLEEARYVDLFERDADSGFHRQEVLENISRARCFRPRLLIRGGIGMGQTYIGNAILHHMEGFHVQSLDLSRVFGDPAVSPEGVIIQTFIEARRHKRSVIFLPSLEIWLSTVPATAKLTLASLLRSLTATEQILVLGICEMSDFESKELVYEADEVLGFGSSIVDILEPSKEEREEYFETLWSALKMDPAQFNDLDSRPVRDIPKLEVIEPVAASSEDANTKREKKRLERHDMRLKNTLKIRLSGLMDLFKNRYKRFKKPTIDDMYLIHLFDESVPPPIDPLTGEPLVQQPYVKDGEMILEVSTGKHYYNIDLDIIEERLWNGFYCEPRQFLKDIEMIYKDAQVFGDRERLLKASEMYANAQVGVDEISVPEFVAECREMHVRETERQKEWLLKQQRPIVIDEESGVENGDIENGNSEVIEVDDGDVTVPDAVPDTVTAPVTVNEVVIKDESLPITESIVKPKTYQLVVSEPKLHEVKTALLTISKTLSIEKLEEVNASLLDIVWQARKDVDKTNALDAMLREVERHER</sequence>
<keyword evidence="5" id="KW-0067">ATP-binding</keyword>
<dbReference type="GO" id="GO:0000775">
    <property type="term" value="C:chromosome, centromeric region"/>
    <property type="evidence" value="ECO:0007669"/>
    <property type="project" value="EnsemblFungi"/>
</dbReference>
<evidence type="ECO:0000256" key="3">
    <source>
        <dbReference type="ARBA" id="ARBA00022741"/>
    </source>
</evidence>
<dbReference type="GO" id="GO:0006337">
    <property type="term" value="P:nucleosome disassembly"/>
    <property type="evidence" value="ECO:0007669"/>
    <property type="project" value="EnsemblFungi"/>
</dbReference>
<gene>
    <name evidence="11" type="ORF">KUCA_T00003260001</name>
</gene>
<dbReference type="GO" id="GO:0016887">
    <property type="term" value="F:ATP hydrolysis activity"/>
    <property type="evidence" value="ECO:0007669"/>
    <property type="project" value="EnsemblFungi"/>
</dbReference>
<evidence type="ECO:0000256" key="6">
    <source>
        <dbReference type="ARBA" id="ARBA00023117"/>
    </source>
</evidence>
<organism evidence="11 12">
    <name type="scientific">Kuraishia capsulata CBS 1993</name>
    <dbReference type="NCBI Taxonomy" id="1382522"/>
    <lineage>
        <taxon>Eukaryota</taxon>
        <taxon>Fungi</taxon>
        <taxon>Dikarya</taxon>
        <taxon>Ascomycota</taxon>
        <taxon>Saccharomycotina</taxon>
        <taxon>Pichiomycetes</taxon>
        <taxon>Pichiales</taxon>
        <taxon>Pichiaceae</taxon>
        <taxon>Kuraishia</taxon>
    </lineage>
</organism>
<dbReference type="InterPro" id="IPR003593">
    <property type="entry name" value="AAA+_ATPase"/>
</dbReference>
<evidence type="ECO:0000256" key="5">
    <source>
        <dbReference type="ARBA" id="ARBA00022840"/>
    </source>
</evidence>
<dbReference type="FunFam" id="3.40.50.300:FF:000061">
    <property type="entry name" value="ATPase family, AAA domain-containing 2"/>
    <property type="match status" value="1"/>
</dbReference>
<dbReference type="Gene3D" id="1.10.8.60">
    <property type="match status" value="1"/>
</dbReference>
<keyword evidence="7" id="KW-0539">Nucleus</keyword>
<dbReference type="InterPro" id="IPR045199">
    <property type="entry name" value="ATAD2-like"/>
</dbReference>
<feature type="compositionally biased region" description="Acidic residues" evidence="9">
    <location>
        <begin position="93"/>
        <end position="120"/>
    </location>
</feature>
<feature type="compositionally biased region" description="Basic and acidic residues" evidence="9">
    <location>
        <begin position="10"/>
        <end position="20"/>
    </location>
</feature>
<evidence type="ECO:0000256" key="2">
    <source>
        <dbReference type="ARBA" id="ARBA00006914"/>
    </source>
</evidence>
<dbReference type="InterPro" id="IPR003960">
    <property type="entry name" value="ATPase_AAA_CS"/>
</dbReference>
<dbReference type="GO" id="GO:0006261">
    <property type="term" value="P:DNA-templated DNA replication"/>
    <property type="evidence" value="ECO:0007669"/>
    <property type="project" value="EnsemblFungi"/>
</dbReference>
<dbReference type="SMART" id="SM00382">
    <property type="entry name" value="AAA"/>
    <property type="match status" value="2"/>
</dbReference>
<dbReference type="PROSITE" id="PS50014">
    <property type="entry name" value="BROMODOMAIN_2"/>
    <property type="match status" value="1"/>
</dbReference>
<evidence type="ECO:0000259" key="10">
    <source>
        <dbReference type="PROSITE" id="PS50014"/>
    </source>
</evidence>
<feature type="compositionally biased region" description="Acidic residues" evidence="9">
    <location>
        <begin position="46"/>
        <end position="59"/>
    </location>
</feature>
<keyword evidence="4" id="KW-0378">Hydrolase</keyword>
<dbReference type="GO" id="GO:0000785">
    <property type="term" value="C:chromatin"/>
    <property type="evidence" value="ECO:0007669"/>
    <property type="project" value="EnsemblFungi"/>
</dbReference>
<dbReference type="GO" id="GO:0003682">
    <property type="term" value="F:chromatin binding"/>
    <property type="evidence" value="ECO:0007669"/>
    <property type="project" value="EnsemblFungi"/>
</dbReference>
<evidence type="ECO:0000256" key="8">
    <source>
        <dbReference type="PROSITE-ProRule" id="PRU00035"/>
    </source>
</evidence>
<evidence type="ECO:0000256" key="4">
    <source>
        <dbReference type="ARBA" id="ARBA00022801"/>
    </source>
</evidence>
<reference evidence="11" key="2">
    <citation type="submission" date="2014-02" db="EMBL/GenBank/DDBJ databases">
        <title>Complete DNA sequence of /Kuraishia capsulata/ illustrates novel genomic features among budding yeasts (/Saccharomycotina/).</title>
        <authorList>
            <person name="Morales L."/>
            <person name="Noel B."/>
            <person name="Porcel B."/>
            <person name="Marcet-Houben M."/>
            <person name="Hullo M-F."/>
            <person name="Sacerdot C."/>
            <person name="Tekaia F."/>
            <person name="Leh-Louis V."/>
            <person name="Despons L."/>
            <person name="Khanna V."/>
            <person name="Aury J-M."/>
            <person name="Barbe V."/>
            <person name="Couloux A."/>
            <person name="Labadie K."/>
            <person name="Pelletier E."/>
            <person name="Souciet J-L."/>
            <person name="Boekhout T."/>
            <person name="Gabaldon T."/>
            <person name="Wincker P."/>
            <person name="Dujon B."/>
        </authorList>
    </citation>
    <scope>NUCLEOTIDE SEQUENCE</scope>
    <source>
        <strain evidence="11">CBS 1993</strain>
    </source>
</reference>
<comment type="subcellular location">
    <subcellularLocation>
        <location evidence="1">Nucleus</location>
    </subcellularLocation>
</comment>
<evidence type="ECO:0000256" key="9">
    <source>
        <dbReference type="SAM" id="MobiDB-lite"/>
    </source>
</evidence>
<dbReference type="GO" id="GO:0034080">
    <property type="term" value="P:CENP-A containing chromatin assembly"/>
    <property type="evidence" value="ECO:0007669"/>
    <property type="project" value="EnsemblFungi"/>
</dbReference>
<proteinExistence type="inferred from homology"/>
<comment type="similarity">
    <text evidence="2">Belongs to the AAA ATPase family.</text>
</comment>
<dbReference type="InterPro" id="IPR027417">
    <property type="entry name" value="P-loop_NTPase"/>
</dbReference>
<feature type="compositionally biased region" description="Basic residues" evidence="9">
    <location>
        <begin position="156"/>
        <end position="175"/>
    </location>
</feature>
<dbReference type="PROSITE" id="PS00674">
    <property type="entry name" value="AAA"/>
    <property type="match status" value="1"/>
</dbReference>